<protein>
    <submittedName>
        <fullName evidence="1">Uncharacterized protein</fullName>
    </submittedName>
</protein>
<dbReference type="EMBL" id="LR796282">
    <property type="protein sequence ID" value="CAB4134343.1"/>
    <property type="molecule type" value="Genomic_DNA"/>
</dbReference>
<sequence>MANPGPASTQTIHPSNLATNQAIRLLAYASAVPISATGDAAVTLPVLNTSSYNVQYVAITNANVDVSGGALAIWTAPAGTGTEIVTNASLTSNTSSTYVTNATVVAGTKATRLTAQTLYVKVGTAVAGGTVDIFVYGYDFSEF</sequence>
<evidence type="ECO:0000313" key="1">
    <source>
        <dbReference type="EMBL" id="CAB4134343.1"/>
    </source>
</evidence>
<name>A0A6J5LLV8_9CAUD</name>
<reference evidence="1" key="1">
    <citation type="submission" date="2020-04" db="EMBL/GenBank/DDBJ databases">
        <authorList>
            <person name="Chiriac C."/>
            <person name="Salcher M."/>
            <person name="Ghai R."/>
            <person name="Kavagutti S V."/>
        </authorList>
    </citation>
    <scope>NUCLEOTIDE SEQUENCE</scope>
</reference>
<organism evidence="1">
    <name type="scientific">uncultured Caudovirales phage</name>
    <dbReference type="NCBI Taxonomy" id="2100421"/>
    <lineage>
        <taxon>Viruses</taxon>
        <taxon>Duplodnaviria</taxon>
        <taxon>Heunggongvirae</taxon>
        <taxon>Uroviricota</taxon>
        <taxon>Caudoviricetes</taxon>
        <taxon>Peduoviridae</taxon>
        <taxon>Maltschvirus</taxon>
        <taxon>Maltschvirus maltsch</taxon>
    </lineage>
</organism>
<gene>
    <name evidence="1" type="ORF">UFOVP267_52</name>
</gene>
<proteinExistence type="predicted"/>
<accession>A0A6J5LLV8</accession>